<accession>A0AAU8AEV1</accession>
<evidence type="ECO:0000313" key="4">
    <source>
        <dbReference type="EMBL" id="XCC92964.1"/>
    </source>
</evidence>
<name>A0AAU8AEV1_9RHOB</name>
<dbReference type="PROSITE" id="PS51782">
    <property type="entry name" value="LYSM"/>
    <property type="match status" value="1"/>
</dbReference>
<feature type="signal peptide" evidence="2">
    <location>
        <begin position="1"/>
        <end position="29"/>
    </location>
</feature>
<dbReference type="Pfam" id="PF11737">
    <property type="entry name" value="DUF3300"/>
    <property type="match status" value="1"/>
</dbReference>
<feature type="compositionally biased region" description="Gly residues" evidence="1">
    <location>
        <begin position="499"/>
        <end position="513"/>
    </location>
</feature>
<dbReference type="EMBL" id="CP123384">
    <property type="protein sequence ID" value="XCC92964.1"/>
    <property type="molecule type" value="Genomic_DNA"/>
</dbReference>
<feature type="region of interest" description="Disordered" evidence="1">
    <location>
        <begin position="402"/>
        <end position="513"/>
    </location>
</feature>
<protein>
    <submittedName>
        <fullName evidence="4">DUF3300 domain-containing protein</fullName>
    </submittedName>
</protein>
<dbReference type="InterPro" id="IPR021728">
    <property type="entry name" value="DUF3300"/>
</dbReference>
<proteinExistence type="predicted"/>
<evidence type="ECO:0000259" key="3">
    <source>
        <dbReference type="PROSITE" id="PS51782"/>
    </source>
</evidence>
<organism evidence="4">
    <name type="scientific">Alloyangia sp. H15</name>
    <dbReference type="NCBI Taxonomy" id="3029062"/>
    <lineage>
        <taxon>Bacteria</taxon>
        <taxon>Pseudomonadati</taxon>
        <taxon>Pseudomonadota</taxon>
        <taxon>Alphaproteobacteria</taxon>
        <taxon>Rhodobacterales</taxon>
        <taxon>Roseobacteraceae</taxon>
        <taxon>Alloyangia</taxon>
    </lineage>
</organism>
<dbReference type="InterPro" id="IPR036779">
    <property type="entry name" value="LysM_dom_sf"/>
</dbReference>
<dbReference type="Pfam" id="PF01476">
    <property type="entry name" value="LysM"/>
    <property type="match status" value="1"/>
</dbReference>
<dbReference type="Gene3D" id="3.10.350.10">
    <property type="entry name" value="LysM domain"/>
    <property type="match status" value="1"/>
</dbReference>
<keyword evidence="2" id="KW-0732">Signal</keyword>
<gene>
    <name evidence="4" type="ORF">PVT71_10810</name>
</gene>
<dbReference type="CDD" id="cd00118">
    <property type="entry name" value="LysM"/>
    <property type="match status" value="1"/>
</dbReference>
<reference evidence="4" key="1">
    <citation type="submission" date="2023-02" db="EMBL/GenBank/DDBJ databases">
        <title>Description and genomic characterization of Salipiger bruguierae sp. nov., isolated from the sediment of mangrove plant Bruguiera sexangula.</title>
        <authorList>
            <person name="Long M."/>
        </authorList>
    </citation>
    <scope>NUCLEOTIDE SEQUENCE</scope>
    <source>
        <strain evidence="4">H15</strain>
    </source>
</reference>
<dbReference type="PANTHER" id="PTHR40269">
    <property type="entry name" value="OUTER MEMBRANE PROTEIN-RELATED"/>
    <property type="match status" value="1"/>
</dbReference>
<evidence type="ECO:0000256" key="1">
    <source>
        <dbReference type="SAM" id="MobiDB-lite"/>
    </source>
</evidence>
<dbReference type="InterPro" id="IPR018392">
    <property type="entry name" value="LysM"/>
</dbReference>
<dbReference type="PANTHER" id="PTHR40269:SF1">
    <property type="entry name" value="OUTER MEMBRANE PROTEIN"/>
    <property type="match status" value="1"/>
</dbReference>
<dbReference type="SMART" id="SM00257">
    <property type="entry name" value="LysM"/>
    <property type="match status" value="1"/>
</dbReference>
<sequence length="513" mass="53723">MRTPDPLARRSHTALAALLALALAGPVAAQVLVGDGSIPCGAPYVVTAGDTLSRISARAYGDPMLYGFIADANWDALGGSPENIAVGMSLTIPCIDASGQQAAGDARSMKDVVAAEGLLSGEQLDTLFGPVALFPDQVLTPVLVAATFPLDVVKAARFVEDSADLSDEDRVAQAAGQPWDESVRELAAGFPGLVTRMSDNIDWTEQAGEAVVAQTDDVLASIQRLRGKAKANGYLVDNEAQKVEEQGDTIIISSSSPGVVYVPTYDSQVVYTTPVSGAPVYHYDAGPYSHDDWNNDWGDALLAGGILLGGAVLIDEIFDDDDHWHGWDVNDEIDWDRGDINIDRNEINIGGDRIDIGNGALGGIGSGDRVSIGNSDRPQVDRDALRDRAGAAGAGAAAGALAAQRKSIATPASREEARQKIEKRKATGAAPARLPNPGPKVTRSPTGGRVQSASPSRTDRVSRPKNPKKPAARTPSRSNTFQKPPGARPSVSSQRGRASYGGGRSGPRPGGRR</sequence>
<feature type="compositionally biased region" description="Polar residues" evidence="1">
    <location>
        <begin position="443"/>
        <end position="456"/>
    </location>
</feature>
<dbReference type="RefSeq" id="WP_353471791.1">
    <property type="nucleotide sequence ID" value="NZ_CP123384.1"/>
</dbReference>
<feature type="domain" description="LysM" evidence="3">
    <location>
        <begin position="42"/>
        <end position="92"/>
    </location>
</feature>
<dbReference type="AlphaFoldDB" id="A0AAU8AEV1"/>
<evidence type="ECO:0000256" key="2">
    <source>
        <dbReference type="SAM" id="SignalP"/>
    </source>
</evidence>
<feature type="chain" id="PRO_5043728379" evidence="2">
    <location>
        <begin position="30"/>
        <end position="513"/>
    </location>
</feature>